<dbReference type="PRINTS" id="PR01217">
    <property type="entry name" value="PRICHEXTENSN"/>
</dbReference>
<keyword evidence="4 6" id="KW-0647">Proteasome</keyword>
<dbReference type="PROSITE" id="PS51475">
    <property type="entry name" value="PROTEASOME_ALPHA_2"/>
    <property type="match status" value="1"/>
</dbReference>
<feature type="compositionally biased region" description="Pro residues" evidence="7">
    <location>
        <begin position="116"/>
        <end position="126"/>
    </location>
</feature>
<comment type="caution">
    <text evidence="9">The sequence shown here is derived from an EMBL/GenBank/DDBJ whole genome shotgun (WGS) entry which is preliminary data.</text>
</comment>
<evidence type="ECO:0000256" key="5">
    <source>
        <dbReference type="ARBA" id="ARBA00023242"/>
    </source>
</evidence>
<dbReference type="SUPFAM" id="SSF56235">
    <property type="entry name" value="N-terminal nucleophile aminohydrolases (Ntn hydrolases)"/>
    <property type="match status" value="1"/>
</dbReference>
<keyword evidence="3" id="KW-0963">Cytoplasm</keyword>
<dbReference type="GO" id="GO:0005634">
    <property type="term" value="C:nucleus"/>
    <property type="evidence" value="ECO:0007669"/>
    <property type="project" value="UniProtKB-SubCell"/>
</dbReference>
<evidence type="ECO:0000256" key="1">
    <source>
        <dbReference type="ARBA" id="ARBA00004123"/>
    </source>
</evidence>
<dbReference type="Pfam" id="PF00227">
    <property type="entry name" value="Proteasome"/>
    <property type="match status" value="1"/>
</dbReference>
<feature type="compositionally biased region" description="Pro residues" evidence="7">
    <location>
        <begin position="15"/>
        <end position="29"/>
    </location>
</feature>
<dbReference type="Proteomes" id="UP000807353">
    <property type="component" value="Unassembled WGS sequence"/>
</dbReference>
<keyword evidence="5" id="KW-0539">Nucleus</keyword>
<reference evidence="9" key="1">
    <citation type="submission" date="2020-11" db="EMBL/GenBank/DDBJ databases">
        <authorList>
            <consortium name="DOE Joint Genome Institute"/>
            <person name="Ahrendt S."/>
            <person name="Riley R."/>
            <person name="Andreopoulos W."/>
            <person name="Labutti K."/>
            <person name="Pangilinan J."/>
            <person name="Ruiz-Duenas F.J."/>
            <person name="Barrasa J.M."/>
            <person name="Sanchez-Garcia M."/>
            <person name="Camarero S."/>
            <person name="Miyauchi S."/>
            <person name="Serrano A."/>
            <person name="Linde D."/>
            <person name="Babiker R."/>
            <person name="Drula E."/>
            <person name="Ayuso-Fernandez I."/>
            <person name="Pacheco R."/>
            <person name="Padilla G."/>
            <person name="Ferreira P."/>
            <person name="Barriuso J."/>
            <person name="Kellner H."/>
            <person name="Castanera R."/>
            <person name="Alfaro M."/>
            <person name="Ramirez L."/>
            <person name="Pisabarro A.G."/>
            <person name="Kuo A."/>
            <person name="Tritt A."/>
            <person name="Lipzen A."/>
            <person name="He G."/>
            <person name="Yan M."/>
            <person name="Ng V."/>
            <person name="Cullen D."/>
            <person name="Martin F."/>
            <person name="Rosso M.-N."/>
            <person name="Henrissat B."/>
            <person name="Hibbett D."/>
            <person name="Martinez A.T."/>
            <person name="Grigoriev I.V."/>
        </authorList>
    </citation>
    <scope>NUCLEOTIDE SEQUENCE</scope>
    <source>
        <strain evidence="9">CBS 247.69</strain>
    </source>
</reference>
<evidence type="ECO:0000259" key="8">
    <source>
        <dbReference type="PROSITE" id="PS00388"/>
    </source>
</evidence>
<dbReference type="EMBL" id="MU150231">
    <property type="protein sequence ID" value="KAF9468897.1"/>
    <property type="molecule type" value="Genomic_DNA"/>
</dbReference>
<dbReference type="CDD" id="cd03749">
    <property type="entry name" value="proteasome_alpha_type_1"/>
    <property type="match status" value="1"/>
</dbReference>
<dbReference type="InterPro" id="IPR029055">
    <property type="entry name" value="Ntn_hydrolases_N"/>
</dbReference>
<dbReference type="GO" id="GO:0019773">
    <property type="term" value="C:proteasome core complex, alpha-subunit complex"/>
    <property type="evidence" value="ECO:0007669"/>
    <property type="project" value="UniProtKB-UniRule"/>
</dbReference>
<dbReference type="InterPro" id="IPR000426">
    <property type="entry name" value="Proteasome_asu_N"/>
</dbReference>
<dbReference type="FunFam" id="3.60.20.10:FF:000016">
    <property type="entry name" value="Proteasome subunit alpha type-6"/>
    <property type="match status" value="1"/>
</dbReference>
<dbReference type="OrthoDB" id="431557at2759"/>
<dbReference type="SMART" id="SM00948">
    <property type="entry name" value="Proteasome_A_N"/>
    <property type="match status" value="1"/>
</dbReference>
<feature type="compositionally biased region" description="Pro residues" evidence="7">
    <location>
        <begin position="222"/>
        <end position="237"/>
    </location>
</feature>
<feature type="region of interest" description="Disordered" evidence="7">
    <location>
        <begin position="1476"/>
        <end position="1498"/>
    </location>
</feature>
<dbReference type="GO" id="GO:0005737">
    <property type="term" value="C:cytoplasm"/>
    <property type="evidence" value="ECO:0007669"/>
    <property type="project" value="UniProtKB-SubCell"/>
</dbReference>
<dbReference type="InterPro" id="IPR035144">
    <property type="entry name" value="Proteasome_alpha1"/>
</dbReference>
<feature type="region of interest" description="Disordered" evidence="7">
    <location>
        <begin position="770"/>
        <end position="808"/>
    </location>
</feature>
<accession>A0A9P5YH60</accession>
<evidence type="ECO:0000256" key="3">
    <source>
        <dbReference type="ARBA" id="ARBA00022490"/>
    </source>
</evidence>
<protein>
    <recommendedName>
        <fullName evidence="8">Proteasome alpha-type subunits domain-containing protein</fullName>
    </recommendedName>
</protein>
<feature type="compositionally biased region" description="Polar residues" evidence="7">
    <location>
        <begin position="372"/>
        <end position="388"/>
    </location>
</feature>
<dbReference type="GO" id="GO:0006511">
    <property type="term" value="P:ubiquitin-dependent protein catabolic process"/>
    <property type="evidence" value="ECO:0007669"/>
    <property type="project" value="InterPro"/>
</dbReference>
<feature type="compositionally biased region" description="Gly residues" evidence="7">
    <location>
        <begin position="259"/>
        <end position="317"/>
    </location>
</feature>
<feature type="compositionally biased region" description="Low complexity" evidence="7">
    <location>
        <begin position="74"/>
        <end position="108"/>
    </location>
</feature>
<dbReference type="PROSITE" id="PS00388">
    <property type="entry name" value="PROTEASOME_ALPHA_1"/>
    <property type="match status" value="1"/>
</dbReference>
<dbReference type="Gene3D" id="3.60.20.10">
    <property type="entry name" value="Glutamine Phosphoribosylpyrophosphate, subunit 1, domain 1"/>
    <property type="match status" value="1"/>
</dbReference>
<evidence type="ECO:0000256" key="7">
    <source>
        <dbReference type="SAM" id="MobiDB-lite"/>
    </source>
</evidence>
<comment type="similarity">
    <text evidence="6">Belongs to the peptidase T1A family.</text>
</comment>
<feature type="compositionally biased region" description="Low complexity" evidence="7">
    <location>
        <begin position="780"/>
        <end position="791"/>
    </location>
</feature>
<evidence type="ECO:0000256" key="4">
    <source>
        <dbReference type="ARBA" id="ARBA00022942"/>
    </source>
</evidence>
<keyword evidence="10" id="KW-1185">Reference proteome</keyword>
<dbReference type="InterPro" id="IPR023332">
    <property type="entry name" value="Proteasome_alpha-type"/>
</dbReference>
<evidence type="ECO:0000256" key="2">
    <source>
        <dbReference type="ARBA" id="ARBA00004496"/>
    </source>
</evidence>
<feature type="region of interest" description="Disordered" evidence="7">
    <location>
        <begin position="1"/>
        <end position="392"/>
    </location>
</feature>
<feature type="compositionally biased region" description="Low complexity" evidence="7">
    <location>
        <begin position="884"/>
        <end position="897"/>
    </location>
</feature>
<sequence>MNKNPFLPQPSYTPQQPPLPPGPPPPQPTQPDYSAYWAAAAAAHQQQPLVQPPTVGQYNPQWSAPQPQPPRPPAEQSALYANYGYGNQQNNHWQRQQQQQQLHLQQQQYHAAVPPVTQPPPQPPAQPGYNPYQPTAGYPQQYVPQGMPTAPQQMNQTVYPHPQPQQQQQFFPQHIPPQQQQQQQQQPRHHIHHTPPQHMPPAKRQRFDGPNPSRHGPNQHHAPPPPQPQFQAPPPPAQNMGPFTGPGRGGPPAMNHMPMGGGRGGPGGRGGSIAGGRGGRGAPMTGARGGISGRGRGGGSGYIGGGGGGGGRGGGSGNSLRGHGSRGNFGNKDYQNRRGGSFTGGGNYPHQGPSFRGRAGQGSNRGGRHDSGGTSFSSRDGQSSSNFASVGKKDENRRTLTDFKIVGLEIEELLWTWGVLPTTQIKPEVKEEEVEPLDEIMEPSLAPIKEEPIKEETMDEDTSLKPGMEGGPQLQPENVGEPEVPPNPASPTVEPTVVVPDVPQASTVPHAAPEMSAHTPPPSRIRIYFHTPVTADDSRPIPHNAPPAFTFGATPSDSRKGKRKKLEDDDGEVEEGRARPPPPQGSGMSDDRSSVAASVAPSVAETASEADWLMAAITEGEEEAEAEGELTHGRDRDDDDDGDQLRVSQIVEANDNDSNADADGDADNATVTDGNRVDDVDVDMWAADSVPHEAEKITDGVPLENGATPPADGVDISSLDVTPTETAIVEVRAAGDAGAGVDPAPGITVQLDEVILTSDNDLSITSESVASTSALHEPSVSDSIASSQNDSSVEERSADHIGLPDAQISLSPPRVVGIVKTLQATSAEPTLLDVDVPTAPSSQDDDVTIVNGQHTDDQASQDAQVGDTEATQIDHLPEPPASPPLSNTLLSTASTSTFGDSPTTTAKSEAKTGRTPSANRLSISYAGGNRRLVVDAEIVETLKLFRQEGRIEVVLSVSKEGEDGLKGILLEGLSDLTKSYLPLQIICDEAESDSTLPPFSKVTIPSSLTLRVYLDTEKPLSEPKWAKSGDIQEWLKTMFGRMFWVAGEAAEGWEKKIHVVDPDPPPTIWTVLDGWATNSPAGAPNERQRFLKTHMTETDNILEILLRLVRGERATASYQSTPAISAPSVSGPLLSALSQGSAHGSQQTHVSLAVLALFRMSVEYAKKALGDKGKVEVEERVGEIIRCLPSHLVYKSLDGIFKEWKVEKKGRYGIKVLGDKKKVTGLSFRNTYDSDNTVFSPQGRLHQVEYALEAVKQGSAAVGLRSKTHSVLLALKRSTGELASYQQKMFRIDDHVGIAIAGLTSDARVLSNFMRQQAMSSKMVFNRPVPVNRLVSAIADKAQVNTQEYGRRPYGVGFLVIGQDQSGPHLYEFSPSGNSYEYFAMSIGARSQSAKTYLEKHYESFADSTLEELVTHGLHALRETLQQDKELNVNNTSIGIVGPASVHETAILPSGPFRILEGEKVEPFLQTMVPKDTNTSAATAPPAATADEDVQMAE</sequence>
<dbReference type="PANTHER" id="PTHR11599">
    <property type="entry name" value="PROTEASOME SUBUNIT ALPHA/BETA"/>
    <property type="match status" value="1"/>
</dbReference>
<evidence type="ECO:0000313" key="10">
    <source>
        <dbReference type="Proteomes" id="UP000807353"/>
    </source>
</evidence>
<name>A0A9P5YH60_9AGAR</name>
<evidence type="ECO:0000256" key="6">
    <source>
        <dbReference type="PROSITE-ProRule" id="PRU00808"/>
    </source>
</evidence>
<feature type="compositionally biased region" description="Low complexity" evidence="7">
    <location>
        <begin position="594"/>
        <end position="610"/>
    </location>
</feature>
<dbReference type="Pfam" id="PF10584">
    <property type="entry name" value="Proteasome_A_N"/>
    <property type="match status" value="1"/>
</dbReference>
<dbReference type="InterPro" id="IPR050115">
    <property type="entry name" value="Proteasome_alpha"/>
</dbReference>
<evidence type="ECO:0000313" key="9">
    <source>
        <dbReference type="EMBL" id="KAF9468897.1"/>
    </source>
</evidence>
<gene>
    <name evidence="9" type="ORF">BDZ94DRAFT_1293923</name>
</gene>
<feature type="domain" description="Proteasome alpha-type subunits" evidence="8">
    <location>
        <begin position="1232"/>
        <end position="1254"/>
    </location>
</feature>
<feature type="region of interest" description="Disordered" evidence="7">
    <location>
        <begin position="455"/>
        <end position="677"/>
    </location>
</feature>
<feature type="compositionally biased region" description="Low complexity" evidence="7">
    <location>
        <begin position="490"/>
        <end position="503"/>
    </location>
</feature>
<feature type="compositionally biased region" description="Acidic residues" evidence="7">
    <location>
        <begin position="619"/>
        <end position="628"/>
    </location>
</feature>
<feature type="compositionally biased region" description="Polar residues" evidence="7">
    <location>
        <begin position="44"/>
        <end position="59"/>
    </location>
</feature>
<dbReference type="InterPro" id="IPR001353">
    <property type="entry name" value="Proteasome_sua/b"/>
</dbReference>
<proteinExistence type="inferred from homology"/>
<comment type="subcellular location">
    <subcellularLocation>
        <location evidence="2">Cytoplasm</location>
    </subcellularLocation>
    <subcellularLocation>
        <location evidence="1">Nucleus</location>
    </subcellularLocation>
</comment>
<feature type="region of interest" description="Disordered" evidence="7">
    <location>
        <begin position="856"/>
        <end position="921"/>
    </location>
</feature>
<organism evidence="9 10">
    <name type="scientific">Collybia nuda</name>
    <dbReference type="NCBI Taxonomy" id="64659"/>
    <lineage>
        <taxon>Eukaryota</taxon>
        <taxon>Fungi</taxon>
        <taxon>Dikarya</taxon>
        <taxon>Basidiomycota</taxon>
        <taxon>Agaricomycotina</taxon>
        <taxon>Agaricomycetes</taxon>
        <taxon>Agaricomycetidae</taxon>
        <taxon>Agaricales</taxon>
        <taxon>Tricholomatineae</taxon>
        <taxon>Clitocybaceae</taxon>
        <taxon>Collybia</taxon>
    </lineage>
</organism>
<feature type="compositionally biased region" description="Polar residues" evidence="7">
    <location>
        <begin position="898"/>
        <end position="907"/>
    </location>
</feature>
<feature type="compositionally biased region" description="Low complexity" evidence="7">
    <location>
        <begin position="164"/>
        <end position="186"/>
    </location>
</feature>
<feature type="compositionally biased region" description="Acidic residues" evidence="7">
    <location>
        <begin position="654"/>
        <end position="666"/>
    </location>
</feature>